<dbReference type="Gene3D" id="3.30.1380.20">
    <property type="entry name" value="Trafficking protein particle complex subunit 3"/>
    <property type="match status" value="1"/>
</dbReference>
<evidence type="ECO:0000313" key="3">
    <source>
        <dbReference type="Proteomes" id="UP001626549"/>
    </source>
</evidence>
<evidence type="ECO:0000313" key="2">
    <source>
        <dbReference type="EMBL" id="WOJ96468.1"/>
    </source>
</evidence>
<protein>
    <submittedName>
        <fullName evidence="2">Bacteriochlorophyll 4-vinyl reductase</fullName>
    </submittedName>
</protein>
<accession>A0ABZ0IBH9</accession>
<proteinExistence type="predicted"/>
<dbReference type="InterPro" id="IPR004096">
    <property type="entry name" value="V4R"/>
</dbReference>
<dbReference type="InterPro" id="IPR024096">
    <property type="entry name" value="NO_sig/Golgi_transp_ligand-bd"/>
</dbReference>
<organism evidence="2 3">
    <name type="scientific">Congregibacter brevis</name>
    <dbReference type="NCBI Taxonomy" id="3081201"/>
    <lineage>
        <taxon>Bacteria</taxon>
        <taxon>Pseudomonadati</taxon>
        <taxon>Pseudomonadota</taxon>
        <taxon>Gammaproteobacteria</taxon>
        <taxon>Cellvibrionales</taxon>
        <taxon>Halieaceae</taxon>
        <taxon>Congregibacter</taxon>
    </lineage>
</organism>
<evidence type="ECO:0000259" key="1">
    <source>
        <dbReference type="SMART" id="SM00989"/>
    </source>
</evidence>
<dbReference type="PANTHER" id="PTHR35090">
    <property type="entry name" value="DNA-DIRECTED RNA POLYMERASE SUBUNIT I"/>
    <property type="match status" value="1"/>
</dbReference>
<keyword evidence="3" id="KW-1185">Reference proteome</keyword>
<dbReference type="RefSeq" id="WP_407327145.1">
    <property type="nucleotide sequence ID" value="NZ_CP136865.1"/>
</dbReference>
<dbReference type="InterPro" id="IPR010249">
    <property type="entry name" value="BchJ"/>
</dbReference>
<name>A0ABZ0IBH9_9GAMM</name>
<gene>
    <name evidence="2" type="primary">bchJ</name>
    <name evidence="2" type="ORF">R0137_14610</name>
</gene>
<feature type="domain" description="4-vinyl reductase 4VR" evidence="1">
    <location>
        <begin position="141"/>
        <end position="201"/>
    </location>
</feature>
<dbReference type="EMBL" id="CP136865">
    <property type="protein sequence ID" value="WOJ96468.1"/>
    <property type="molecule type" value="Genomic_DNA"/>
</dbReference>
<dbReference type="NCBIfam" id="TIGR02019">
    <property type="entry name" value="BchJ"/>
    <property type="match status" value="1"/>
</dbReference>
<sequence length="201" mass="21808">MNAPVAIPPPNDGLARIGANSVLKLVPLLDDVLGEAERNRLVLSTGLSELPKHEGMMAETPAAALHQAIRASHPKLAPALTKRAGERTAEYIMEQRIPAAALQVMLHLPPWLSAPLLASVIKKHAWTFAGSGTFSVRSKDPLVFALRDNPVVRGEHSTVPLCHWHSAVFQRLFSTIVDSNLRCIETQCCATGADSCIFEIR</sequence>
<dbReference type="Proteomes" id="UP001626549">
    <property type="component" value="Chromosome"/>
</dbReference>
<reference evidence="2 3" key="1">
    <citation type="submission" date="2023-10" db="EMBL/GenBank/DDBJ databases">
        <title>Two novel species belonging to the OM43/NOR5 clade.</title>
        <authorList>
            <person name="Park M."/>
        </authorList>
    </citation>
    <scope>NUCLEOTIDE SEQUENCE [LARGE SCALE GENOMIC DNA]</scope>
    <source>
        <strain evidence="2 3">IMCC45268</strain>
    </source>
</reference>
<dbReference type="PANTHER" id="PTHR35090:SF1">
    <property type="entry name" value="SLR0144 PROTEIN"/>
    <property type="match status" value="1"/>
</dbReference>
<dbReference type="Pfam" id="PF02830">
    <property type="entry name" value="V4R"/>
    <property type="match status" value="1"/>
</dbReference>
<dbReference type="SUPFAM" id="SSF111126">
    <property type="entry name" value="Ligand-binding domain in the NO signalling and Golgi transport"/>
    <property type="match status" value="1"/>
</dbReference>
<dbReference type="SMART" id="SM00989">
    <property type="entry name" value="V4R"/>
    <property type="match status" value="1"/>
</dbReference>